<organism evidence="3 4">
    <name type="scientific">Paramicrosporidium saccamoebae</name>
    <dbReference type="NCBI Taxonomy" id="1246581"/>
    <lineage>
        <taxon>Eukaryota</taxon>
        <taxon>Fungi</taxon>
        <taxon>Fungi incertae sedis</taxon>
        <taxon>Cryptomycota</taxon>
        <taxon>Cryptomycota incertae sedis</taxon>
        <taxon>Paramicrosporidium</taxon>
    </lineage>
</organism>
<evidence type="ECO:0000256" key="1">
    <source>
        <dbReference type="SAM" id="MobiDB-lite"/>
    </source>
</evidence>
<feature type="region of interest" description="Disordered" evidence="1">
    <location>
        <begin position="89"/>
        <end position="111"/>
    </location>
</feature>
<protein>
    <submittedName>
        <fullName evidence="3">Uncharacterized protein</fullName>
    </submittedName>
</protein>
<accession>A0A2H9TP99</accession>
<proteinExistence type="predicted"/>
<feature type="chain" id="PRO_5014191595" evidence="2">
    <location>
        <begin position="27"/>
        <end position="311"/>
    </location>
</feature>
<reference evidence="3 4" key="1">
    <citation type="submission" date="2016-10" db="EMBL/GenBank/DDBJ databases">
        <title>The genome of Paramicrosporidium saccamoebae is the missing link in understanding Cryptomycota and Microsporidia evolution.</title>
        <authorList>
            <person name="Quandt C.A."/>
            <person name="Beaudet D."/>
            <person name="Corsaro D."/>
            <person name="Michel R."/>
            <person name="Corradi N."/>
            <person name="James T."/>
        </authorList>
    </citation>
    <scope>NUCLEOTIDE SEQUENCE [LARGE SCALE GENOMIC DNA]</scope>
    <source>
        <strain evidence="3 4">KSL3</strain>
    </source>
</reference>
<keyword evidence="2" id="KW-0732">Signal</keyword>
<evidence type="ECO:0000313" key="3">
    <source>
        <dbReference type="EMBL" id="PJF19587.1"/>
    </source>
</evidence>
<dbReference type="EMBL" id="MTSL01000050">
    <property type="protein sequence ID" value="PJF19587.1"/>
    <property type="molecule type" value="Genomic_DNA"/>
</dbReference>
<evidence type="ECO:0000256" key="2">
    <source>
        <dbReference type="SAM" id="SignalP"/>
    </source>
</evidence>
<sequence>MFAAYVVVAFSLTCAASNSSIPLGSSEPFEEYFGLVSNLEKQVLSPASPRNGSRFEESLFPHTHVQSTLSGKNSFSECSYSNQHTIVGLGDAEPHPKTADTQSSRPDSEEPYRAKIVERQLWFTRNRRGVHDCTSSEFTCGAIQRVTGFGQYFRSRSLGLTTWTNSFGSLMERNIMIFSGQLKCGLVGKGMEALKDQGFFGSERLLKVEKSANNTLAVVLAGKRIVIHSFGTPALAAVLLRVKEDRYESIMISEDNMSVEGTLKSKDIIVVGVCHVIWGGLSLSVGSSLEDITTDIAEQLPYGMAVAAIVR</sequence>
<keyword evidence="4" id="KW-1185">Reference proteome</keyword>
<dbReference type="AlphaFoldDB" id="A0A2H9TP99"/>
<name>A0A2H9TP99_9FUNG</name>
<dbReference type="Proteomes" id="UP000240830">
    <property type="component" value="Unassembled WGS sequence"/>
</dbReference>
<evidence type="ECO:0000313" key="4">
    <source>
        <dbReference type="Proteomes" id="UP000240830"/>
    </source>
</evidence>
<comment type="caution">
    <text evidence="3">The sequence shown here is derived from an EMBL/GenBank/DDBJ whole genome shotgun (WGS) entry which is preliminary data.</text>
</comment>
<feature type="signal peptide" evidence="2">
    <location>
        <begin position="1"/>
        <end position="26"/>
    </location>
</feature>
<gene>
    <name evidence="3" type="ORF">PSACC_00586</name>
</gene>